<comment type="caution">
    <text evidence="3">The sequence shown here is derived from an EMBL/GenBank/DDBJ whole genome shotgun (WGS) entry which is preliminary data.</text>
</comment>
<proteinExistence type="predicted"/>
<keyword evidence="2" id="KW-1133">Transmembrane helix</keyword>
<reference evidence="3" key="2">
    <citation type="submission" date="2023-06" db="EMBL/GenBank/DDBJ databases">
        <authorList>
            <consortium name="Lawrence Berkeley National Laboratory"/>
            <person name="Mondo S.J."/>
            <person name="Hensen N."/>
            <person name="Bonometti L."/>
            <person name="Westerberg I."/>
            <person name="Brannstrom I.O."/>
            <person name="Guillou S."/>
            <person name="Cros-Aarteil S."/>
            <person name="Calhoun S."/>
            <person name="Haridas S."/>
            <person name="Kuo A."/>
            <person name="Pangilinan J."/>
            <person name="Riley R."/>
            <person name="Labutti K."/>
            <person name="Andreopoulos B."/>
            <person name="Lipzen A."/>
            <person name="Chen C."/>
            <person name="Yanf M."/>
            <person name="Daum C."/>
            <person name="Ng V."/>
            <person name="Clum A."/>
            <person name="Steindorff A."/>
            <person name="Ohm R."/>
            <person name="Martin F."/>
            <person name="Silar P."/>
            <person name="Natvig D."/>
            <person name="Lalanne C."/>
            <person name="Gautier V."/>
            <person name="Ament-Velasquez S.L."/>
            <person name="Kruys A."/>
            <person name="Hutchinson M.I."/>
            <person name="Powell A.J."/>
            <person name="Barry K."/>
            <person name="Miller A.N."/>
            <person name="Grigoriev I.V."/>
            <person name="Debuchy R."/>
            <person name="Gladieux P."/>
            <person name="Thoren M.H."/>
            <person name="Johannesson H."/>
        </authorList>
    </citation>
    <scope>NUCLEOTIDE SEQUENCE</scope>
    <source>
        <strain evidence="3">PSN324</strain>
    </source>
</reference>
<dbReference type="EMBL" id="MU865075">
    <property type="protein sequence ID" value="KAK4458288.1"/>
    <property type="molecule type" value="Genomic_DNA"/>
</dbReference>
<protein>
    <recommendedName>
        <fullName evidence="5">MFS maltose permease</fullName>
    </recommendedName>
</protein>
<evidence type="ECO:0000313" key="3">
    <source>
        <dbReference type="EMBL" id="KAK4458288.1"/>
    </source>
</evidence>
<evidence type="ECO:0000256" key="2">
    <source>
        <dbReference type="SAM" id="Phobius"/>
    </source>
</evidence>
<feature type="compositionally biased region" description="Basic and acidic residues" evidence="1">
    <location>
        <begin position="520"/>
        <end position="529"/>
    </location>
</feature>
<feature type="region of interest" description="Disordered" evidence="1">
    <location>
        <begin position="509"/>
        <end position="532"/>
    </location>
</feature>
<accession>A0AAV9HCZ9</accession>
<reference evidence="3" key="1">
    <citation type="journal article" date="2023" name="Mol. Phylogenet. Evol.">
        <title>Genome-scale phylogeny and comparative genomics of the fungal order Sordariales.</title>
        <authorList>
            <person name="Hensen N."/>
            <person name="Bonometti L."/>
            <person name="Westerberg I."/>
            <person name="Brannstrom I.O."/>
            <person name="Guillou S."/>
            <person name="Cros-Aarteil S."/>
            <person name="Calhoun S."/>
            <person name="Haridas S."/>
            <person name="Kuo A."/>
            <person name="Mondo S."/>
            <person name="Pangilinan J."/>
            <person name="Riley R."/>
            <person name="LaButti K."/>
            <person name="Andreopoulos B."/>
            <person name="Lipzen A."/>
            <person name="Chen C."/>
            <person name="Yan M."/>
            <person name="Daum C."/>
            <person name="Ng V."/>
            <person name="Clum A."/>
            <person name="Steindorff A."/>
            <person name="Ohm R.A."/>
            <person name="Martin F."/>
            <person name="Silar P."/>
            <person name="Natvig D.O."/>
            <person name="Lalanne C."/>
            <person name="Gautier V."/>
            <person name="Ament-Velasquez S.L."/>
            <person name="Kruys A."/>
            <person name="Hutchinson M.I."/>
            <person name="Powell A.J."/>
            <person name="Barry K."/>
            <person name="Miller A.N."/>
            <person name="Grigoriev I.V."/>
            <person name="Debuchy R."/>
            <person name="Gladieux P."/>
            <person name="Hiltunen Thoren M."/>
            <person name="Johannesson H."/>
        </authorList>
    </citation>
    <scope>NUCLEOTIDE SEQUENCE</scope>
    <source>
        <strain evidence="3">PSN324</strain>
    </source>
</reference>
<evidence type="ECO:0008006" key="5">
    <source>
        <dbReference type="Google" id="ProtNLM"/>
    </source>
</evidence>
<gene>
    <name evidence="3" type="ORF">QBC42DRAFT_277117</name>
</gene>
<evidence type="ECO:0000313" key="4">
    <source>
        <dbReference type="Proteomes" id="UP001321749"/>
    </source>
</evidence>
<sequence length="566" mass="63464">MRSRVLPIRRAGARSTTQRNFAQSTATRASLRARPQLPFLTVPITSRSGRVRFLTTERKAQLKYEILTGIKYTGYIWIAGACVIAIWGAVSIERGERKFPTSDEWSFITRFDYRGIYYSRYSPTQGKTVDWIQVAHWAEACVKRLHDPEIDGAGLKDAPSDCPPGTKDITAKSENWRRGYYNAMMQYAKASEHMEGWLLDKTRNRIFPPGTMIGPSNPYPKPLPPGFTGAPREEDCELRHENPDDIYLRILHTVGFTNRQKIEARIAYANWLEYKGISGPAAIIYEDALNMAAEELKDLPVHPLDKKTMTLNESAGLPSENLLNSLTAYGTFRARQGDLAQALPTLVSVLKARKSLPPPSDDLPSLSGNLRKKEAKDGWIRSIGSLVRSIFTPPAYPPPPPDGSSPPVRDPPELCQEAALSLHIGEIMYATNPSAREEGLGWTREAVDIAEEQLHKIHPTAREERPAREACRECLATGLGNWSKMVARLAKEEEARKAAAEEQLKNKPSGWFGGLWGEGENGRPEEGHTNRWVAEEMVIEERQRRVKDLVEDLKPPSRGPLSFFKA</sequence>
<keyword evidence="2" id="KW-0472">Membrane</keyword>
<organism evidence="3 4">
    <name type="scientific">Cladorrhinum samala</name>
    <dbReference type="NCBI Taxonomy" id="585594"/>
    <lineage>
        <taxon>Eukaryota</taxon>
        <taxon>Fungi</taxon>
        <taxon>Dikarya</taxon>
        <taxon>Ascomycota</taxon>
        <taxon>Pezizomycotina</taxon>
        <taxon>Sordariomycetes</taxon>
        <taxon>Sordariomycetidae</taxon>
        <taxon>Sordariales</taxon>
        <taxon>Podosporaceae</taxon>
        <taxon>Cladorrhinum</taxon>
    </lineage>
</organism>
<keyword evidence="4" id="KW-1185">Reference proteome</keyword>
<dbReference type="AlphaFoldDB" id="A0AAV9HCZ9"/>
<dbReference type="Proteomes" id="UP001321749">
    <property type="component" value="Unassembled WGS sequence"/>
</dbReference>
<feature type="transmembrane region" description="Helical" evidence="2">
    <location>
        <begin position="72"/>
        <end position="90"/>
    </location>
</feature>
<name>A0AAV9HCZ9_9PEZI</name>
<evidence type="ECO:0000256" key="1">
    <source>
        <dbReference type="SAM" id="MobiDB-lite"/>
    </source>
</evidence>
<feature type="compositionally biased region" description="Pro residues" evidence="1">
    <location>
        <begin position="394"/>
        <end position="404"/>
    </location>
</feature>
<keyword evidence="2" id="KW-0812">Transmembrane</keyword>
<feature type="region of interest" description="Disordered" evidence="1">
    <location>
        <begin position="391"/>
        <end position="412"/>
    </location>
</feature>